<dbReference type="InterPro" id="IPR000788">
    <property type="entry name" value="RNR_lg_C"/>
</dbReference>
<dbReference type="GO" id="GO:0004748">
    <property type="term" value="F:ribonucleoside-diphosphate reductase activity, thioredoxin disulfide as acceptor"/>
    <property type="evidence" value="ECO:0007669"/>
    <property type="project" value="UniProtKB-EC"/>
</dbReference>
<evidence type="ECO:0000259" key="12">
    <source>
        <dbReference type="PROSITE" id="PS51161"/>
    </source>
</evidence>
<dbReference type="Pfam" id="PF14890">
    <property type="entry name" value="Intein_splicing"/>
    <property type="match status" value="1"/>
</dbReference>
<dbReference type="PROSITE" id="PS50819">
    <property type="entry name" value="INTEIN_ENDONUCLEASE"/>
    <property type="match status" value="1"/>
</dbReference>
<dbReference type="GO" id="GO:0004519">
    <property type="term" value="F:endonuclease activity"/>
    <property type="evidence" value="ECO:0007669"/>
    <property type="project" value="InterPro"/>
</dbReference>
<keyword evidence="5" id="KW-0068">Autocatalytic cleavage</keyword>
<feature type="domain" description="DOD-type homing endonuclease" evidence="11">
    <location>
        <begin position="706"/>
        <end position="749"/>
    </location>
</feature>
<evidence type="ECO:0000256" key="8">
    <source>
        <dbReference type="ARBA" id="ARBA00023002"/>
    </source>
</evidence>
<dbReference type="Pfam" id="PF03477">
    <property type="entry name" value="ATP-cone"/>
    <property type="match status" value="1"/>
</dbReference>
<dbReference type="Pfam" id="PF14528">
    <property type="entry name" value="LAGLIDADG_3"/>
    <property type="match status" value="1"/>
</dbReference>
<dbReference type="GO" id="GO:0016539">
    <property type="term" value="P:intein-mediated protein splicing"/>
    <property type="evidence" value="ECO:0007669"/>
    <property type="project" value="InterPro"/>
</dbReference>
<dbReference type="NCBIfam" id="TIGR02506">
    <property type="entry name" value="NrdE_NrdA"/>
    <property type="match status" value="1"/>
</dbReference>
<keyword evidence="8" id="KW-0560">Oxidoreductase</keyword>
<comment type="similarity">
    <text evidence="1">Belongs to the ribonucleoside diphosphate reductase large chain family.</text>
</comment>
<evidence type="ECO:0000256" key="4">
    <source>
        <dbReference type="ARBA" id="ARBA00022741"/>
    </source>
</evidence>
<dbReference type="InterPro" id="IPR013509">
    <property type="entry name" value="RNR_lsu_N"/>
</dbReference>
<dbReference type="SMART" id="SM00305">
    <property type="entry name" value="HintC"/>
    <property type="match status" value="1"/>
</dbReference>
<dbReference type="SUPFAM" id="SSF51998">
    <property type="entry name" value="PFL-like glycyl radical enzymes"/>
    <property type="match status" value="1"/>
</dbReference>
<dbReference type="EMBL" id="MN739530">
    <property type="protein sequence ID" value="QHT10903.1"/>
    <property type="molecule type" value="Genomic_DNA"/>
</dbReference>
<evidence type="ECO:0000313" key="13">
    <source>
        <dbReference type="EMBL" id="QHT10903.1"/>
    </source>
</evidence>
<organism evidence="13">
    <name type="scientific">viral metagenome</name>
    <dbReference type="NCBI Taxonomy" id="1070528"/>
    <lineage>
        <taxon>unclassified sequences</taxon>
        <taxon>metagenomes</taxon>
        <taxon>organismal metagenomes</taxon>
    </lineage>
</organism>
<dbReference type="InterPro" id="IPR004042">
    <property type="entry name" value="Intein_endonuc_central"/>
</dbReference>
<dbReference type="InterPro" id="IPR005144">
    <property type="entry name" value="ATP-cone_dom"/>
</dbReference>
<evidence type="ECO:0000259" key="11">
    <source>
        <dbReference type="PROSITE" id="PS50819"/>
    </source>
</evidence>
<dbReference type="PANTHER" id="PTHR11573:SF6">
    <property type="entry name" value="RIBONUCLEOSIDE-DIPHOSPHATE REDUCTASE LARGE SUBUNIT"/>
    <property type="match status" value="1"/>
</dbReference>
<evidence type="ECO:0000256" key="2">
    <source>
        <dbReference type="ARBA" id="ARBA00012274"/>
    </source>
</evidence>
<dbReference type="UniPathway" id="UPA00326"/>
<dbReference type="Pfam" id="PF02867">
    <property type="entry name" value="Ribonuc_red_lgC"/>
    <property type="match status" value="1"/>
</dbReference>
<dbReference type="InterPro" id="IPR003587">
    <property type="entry name" value="Hint_dom_N"/>
</dbReference>
<dbReference type="GO" id="GO:0005971">
    <property type="term" value="C:ribonucleoside-diphosphate reductase complex"/>
    <property type="evidence" value="ECO:0007669"/>
    <property type="project" value="TreeGrafter"/>
</dbReference>
<dbReference type="SUPFAM" id="SSF51294">
    <property type="entry name" value="Hedgehog/intein (Hint) domain"/>
    <property type="match status" value="1"/>
</dbReference>
<feature type="compositionally biased region" description="Basic and acidic residues" evidence="10">
    <location>
        <begin position="1004"/>
        <end position="1020"/>
    </location>
</feature>
<dbReference type="NCBIfam" id="TIGR01445">
    <property type="entry name" value="intein_Nterm"/>
    <property type="match status" value="1"/>
</dbReference>
<evidence type="ECO:0000256" key="7">
    <source>
        <dbReference type="ARBA" id="ARBA00023000"/>
    </source>
</evidence>
<dbReference type="PANTHER" id="PTHR11573">
    <property type="entry name" value="RIBONUCLEOSIDE-DIPHOSPHATE REDUCTASE LARGE CHAIN"/>
    <property type="match status" value="1"/>
</dbReference>
<dbReference type="InterPro" id="IPR036844">
    <property type="entry name" value="Hint_dom_sf"/>
</dbReference>
<evidence type="ECO:0000256" key="10">
    <source>
        <dbReference type="SAM" id="MobiDB-lite"/>
    </source>
</evidence>
<evidence type="ECO:0000256" key="1">
    <source>
        <dbReference type="ARBA" id="ARBA00010406"/>
    </source>
</evidence>
<dbReference type="GO" id="GO:0009263">
    <property type="term" value="P:deoxyribonucleotide biosynthetic process"/>
    <property type="evidence" value="ECO:0007669"/>
    <property type="project" value="UniProtKB-KW"/>
</dbReference>
<keyword evidence="4" id="KW-0547">Nucleotide-binding</keyword>
<keyword evidence="6" id="KW-0067">ATP-binding</keyword>
<dbReference type="AlphaFoldDB" id="A0A6C0D371"/>
<name>A0A6C0D371_9ZZZZ</name>
<protein>
    <recommendedName>
        <fullName evidence="2">ribonucleoside-diphosphate reductase</fullName>
        <ecNumber evidence="2">1.17.4.1</ecNumber>
    </recommendedName>
</protein>
<dbReference type="InterPro" id="IPR013346">
    <property type="entry name" value="NrdE_NrdA_C"/>
</dbReference>
<feature type="region of interest" description="Disordered" evidence="10">
    <location>
        <begin position="1004"/>
        <end position="1026"/>
    </location>
</feature>
<dbReference type="InterPro" id="IPR003586">
    <property type="entry name" value="Hint_dom_C"/>
</dbReference>
<dbReference type="SUPFAM" id="SSF55608">
    <property type="entry name" value="Homing endonucleases"/>
    <property type="match status" value="1"/>
</dbReference>
<dbReference type="PROSITE" id="PS51161">
    <property type="entry name" value="ATP_CONE"/>
    <property type="match status" value="1"/>
</dbReference>
<accession>A0A6C0D371</accession>
<dbReference type="InterPro" id="IPR039718">
    <property type="entry name" value="Rrm1"/>
</dbReference>
<dbReference type="InterPro" id="IPR008926">
    <property type="entry name" value="RNR_R1-su_N"/>
</dbReference>
<dbReference type="InterPro" id="IPR027434">
    <property type="entry name" value="Homing_endonucl"/>
</dbReference>
<evidence type="ECO:0000256" key="3">
    <source>
        <dbReference type="ARBA" id="ARBA00022533"/>
    </source>
</evidence>
<evidence type="ECO:0000256" key="9">
    <source>
        <dbReference type="ARBA" id="ARBA00023116"/>
    </source>
</evidence>
<dbReference type="InterPro" id="IPR006141">
    <property type="entry name" value="Intein_N"/>
</dbReference>
<dbReference type="PROSITE" id="PS50817">
    <property type="entry name" value="INTEIN_N_TER"/>
    <property type="match status" value="1"/>
</dbReference>
<evidence type="ECO:0000256" key="5">
    <source>
        <dbReference type="ARBA" id="ARBA00022813"/>
    </source>
</evidence>
<keyword evidence="9" id="KW-0215">Deoxyribonucleotide synthesis</keyword>
<dbReference type="Gene3D" id="3.10.28.10">
    <property type="entry name" value="Homing endonucleases"/>
    <property type="match status" value="1"/>
</dbReference>
<proteinExistence type="inferred from homology"/>
<dbReference type="GO" id="GO:0005524">
    <property type="term" value="F:ATP binding"/>
    <property type="evidence" value="ECO:0007669"/>
    <property type="project" value="UniProtKB-KW"/>
</dbReference>
<dbReference type="InterPro" id="IPR004860">
    <property type="entry name" value="LAGLIDADG_dom"/>
</dbReference>
<dbReference type="CDD" id="cd00081">
    <property type="entry name" value="Hint"/>
    <property type="match status" value="1"/>
</dbReference>
<dbReference type="EC" id="1.17.4.1" evidence="2"/>
<feature type="domain" description="ATP-cone" evidence="12">
    <location>
        <begin position="20"/>
        <end position="110"/>
    </location>
</feature>
<dbReference type="Gene3D" id="3.20.70.20">
    <property type="match status" value="2"/>
</dbReference>
<sequence>MSSPQRPAAFHELISNNDEMYVTKRNGSREIVSFDKILNRIKKLGQESTIKINYTTLVMKVIDQLYDGISTTKIDELSAEQCASMASIHPDYNVLAGRITISNHHRETSDSFTNVMTQLYQYKDKHGKHSPLVSDALYECVVKYGAELEAMINYENDYFIDYFGFKTLERAYLMKIDKKTVERPQHMWLRVSIGIHFDNTAVPYDNNAILDKIQETYQLMSQKYFTHATPTLFNSGTPHQQNSSCYLIALEEDSIEGIYNTLKDCAMISKWAGGIGLHIHNIRASGSHIRGTNGQSNGIVPMLRVFNNTAKYVDQGGGKRNGSFAIYLEPWHADIEFFLQMRKNHGDEEMKARDLFYALWTPDLFMERVKADGQWTLMCPDECPGLADVYGDEFKKLYLEYEQLGKGRKTMKARDLWFQVLDAQMETGTPYLLYKDACNKKSNQKNLGTIKSSNLCVAPETMILTDQGHKEIQTLANTKVNVWNGKEFSEVDIVQTGQDQELITVETDDGCRIECTPYHKFFIQNSYNKKSIKTVEAKDLKEGDKISKCEYPIIDGKEKMKYAYTHGFFCGDGTYGNVNDEQSPCKFKSLSGHYYCARHLDYETDEMVVQLTKPNNTKPNNRCNAMSYEKKAMIYLYEDKKQLIDHFDYRSKTENNVSIRSPNTKDGVELENSVQSMTTRIVLNLPVDIDEKFFVPMNNTLSDKMEWFSGYCDADGTIAKNGTNLQLQISSVNRTFLMNIKLMLQTCGINAKLKCMRLAGTSYLPDGKGGHKYFDTQPVYRLLITSVDLQKLVDNGFSPRRLKIDTTTPNRAASQFVKIKSVTNTGRIDDTYCFTEPKQHAGIFNGVLTSQCSEVVQYSDDKETAVCNLASIGLPTFIVTDLETGKPYFDYEHLHKVVKVVTYNLNRIIDVNFYPTEKTERSNKRHRPIGIGVQGLADVFMLLELPFTSEQAKTINKHIFETIYHAAVEQSCELAERDGPYETFEGSPAQRGQLQFDLWTTFGGKDEGGKTEGGKDEGGKTEGQNVNHNNDRYDWLDLKERIKKHGLRNSLLLAPMPTASTSQILGYNECIEPITSNIYNRRTIAGEFIMANKYLMNDLIKLDLWNERIKNSIIANHGSIQHIDIIPQEIRDRYKTVWEIPMRNLIDMAADRGIYVCQSQSLNLWLEDPTYSNLTSMHFYSWSKGLKTGIYYLRRRARHQAQQFTIEPEKNATGEGQQYEEMEEEICEMCSA</sequence>
<dbReference type="PROSITE" id="PS00089">
    <property type="entry name" value="RIBORED_LARGE"/>
    <property type="match status" value="1"/>
</dbReference>
<dbReference type="Pfam" id="PF00317">
    <property type="entry name" value="Ribonuc_red_lgN"/>
    <property type="match status" value="1"/>
</dbReference>
<evidence type="ECO:0000256" key="6">
    <source>
        <dbReference type="ARBA" id="ARBA00022840"/>
    </source>
</evidence>
<keyword evidence="3" id="KW-0021">Allosteric enzyme</keyword>
<dbReference type="SUPFAM" id="SSF48168">
    <property type="entry name" value="R1 subunit of ribonucleotide reductase, N-terminal domain"/>
    <property type="match status" value="1"/>
</dbReference>
<reference evidence="13" key="1">
    <citation type="journal article" date="2020" name="Nature">
        <title>Giant virus diversity and host interactions through global metagenomics.</title>
        <authorList>
            <person name="Schulz F."/>
            <person name="Roux S."/>
            <person name="Paez-Espino D."/>
            <person name="Jungbluth S."/>
            <person name="Walsh D.A."/>
            <person name="Denef V.J."/>
            <person name="McMahon K.D."/>
            <person name="Konstantinidis K.T."/>
            <person name="Eloe-Fadrosh E.A."/>
            <person name="Kyrpides N.C."/>
            <person name="Woyke T."/>
        </authorList>
    </citation>
    <scope>NUCLEOTIDE SEQUENCE</scope>
    <source>
        <strain evidence="13">GVMAG-M-3300023174-111</strain>
    </source>
</reference>
<keyword evidence="7" id="KW-0651">Protein splicing</keyword>
<dbReference type="SMART" id="SM00306">
    <property type="entry name" value="HintN"/>
    <property type="match status" value="1"/>
</dbReference>